<comment type="subunit">
    <text evidence="3">Homotrimer.</text>
</comment>
<dbReference type="EMBL" id="PUEJ01000002">
    <property type="protein sequence ID" value="PRH88582.1"/>
    <property type="molecule type" value="Genomic_DNA"/>
</dbReference>
<evidence type="ECO:0000313" key="6">
    <source>
        <dbReference type="EMBL" id="PRH88582.1"/>
    </source>
</evidence>
<dbReference type="EC" id="4.1.2.21" evidence="6"/>
<dbReference type="PANTHER" id="PTHR30246">
    <property type="entry name" value="2-KETO-3-DEOXY-6-PHOSPHOGLUCONATE ALDOLASE"/>
    <property type="match status" value="1"/>
</dbReference>
<evidence type="ECO:0000256" key="3">
    <source>
        <dbReference type="ARBA" id="ARBA00011233"/>
    </source>
</evidence>
<keyword evidence="4 6" id="KW-0456">Lyase</keyword>
<dbReference type="PANTHER" id="PTHR30246:SF1">
    <property type="entry name" value="2-DEHYDRO-3-DEOXY-6-PHOSPHOGALACTONATE ALDOLASE-RELATED"/>
    <property type="match status" value="1"/>
</dbReference>
<proteinExistence type="inferred from homology"/>
<evidence type="ECO:0000256" key="4">
    <source>
        <dbReference type="ARBA" id="ARBA00023239"/>
    </source>
</evidence>
<evidence type="ECO:0000256" key="5">
    <source>
        <dbReference type="ARBA" id="ARBA00023277"/>
    </source>
</evidence>
<gene>
    <name evidence="6" type="ORF">C5L14_04925</name>
</gene>
<keyword evidence="7" id="KW-1185">Reference proteome</keyword>
<dbReference type="Pfam" id="PF01081">
    <property type="entry name" value="Aldolase"/>
    <property type="match status" value="1"/>
</dbReference>
<dbReference type="CDD" id="cd00452">
    <property type="entry name" value="KDPG_aldolase"/>
    <property type="match status" value="1"/>
</dbReference>
<protein>
    <submittedName>
        <fullName evidence="6">2-dehydro-3-deoxy-6-phosphogalactonate aldolase</fullName>
        <ecNumber evidence="6">4.1.2.21</ecNumber>
    </submittedName>
</protein>
<evidence type="ECO:0000313" key="7">
    <source>
        <dbReference type="Proteomes" id="UP000237682"/>
    </source>
</evidence>
<dbReference type="OrthoDB" id="7204076at2"/>
<evidence type="ECO:0000256" key="2">
    <source>
        <dbReference type="ARBA" id="ARBA00006906"/>
    </source>
</evidence>
<reference evidence="6 7" key="1">
    <citation type="submission" date="2018-02" db="EMBL/GenBank/DDBJ databases">
        <title>Whole genome sequencing of endophytic bacterium.</title>
        <authorList>
            <person name="Eedara R."/>
            <person name="Podile A.R."/>
        </authorList>
    </citation>
    <scope>NUCLEOTIDE SEQUENCE [LARGE SCALE GENOMIC DNA]</scope>
    <source>
        <strain evidence="6 7">RP1T</strain>
    </source>
</reference>
<keyword evidence="5" id="KW-0119">Carbohydrate metabolism</keyword>
<organism evidence="6 7">
    <name type="scientific">Labrys okinawensis</name>
    <dbReference type="NCBI Taxonomy" id="346911"/>
    <lineage>
        <taxon>Bacteria</taxon>
        <taxon>Pseudomonadati</taxon>
        <taxon>Pseudomonadota</taxon>
        <taxon>Alphaproteobacteria</taxon>
        <taxon>Hyphomicrobiales</taxon>
        <taxon>Xanthobacteraceae</taxon>
        <taxon>Labrys</taxon>
    </lineage>
</organism>
<sequence>MSLTLASALAQMPLVAILRGVKPDEVEAIAEAIVAAGIRILEVPLNSPDPLTSIGLLARSLAGRALVGAGTVLTVEDVAGVAEAGGTVIVSPNTNVEVIRASKARGLLSLPGFFTPTEAFAALDAGADALKLFPAEMASPAAVKAMRAVLPRSTKLLVVGGVSPQTIPPYLAVGVDGFGVGSDLYSAGRGAAEVGERAAALTAAIRALNGERTA</sequence>
<evidence type="ECO:0000256" key="1">
    <source>
        <dbReference type="ARBA" id="ARBA00004761"/>
    </source>
</evidence>
<comment type="similarity">
    <text evidence="2">Belongs to the KHG/KDPG aldolase family.</text>
</comment>
<dbReference type="InterPro" id="IPR013785">
    <property type="entry name" value="Aldolase_TIM"/>
</dbReference>
<comment type="pathway">
    <text evidence="1">Carbohydrate acid metabolism.</text>
</comment>
<dbReference type="RefSeq" id="WP_105860933.1">
    <property type="nucleotide sequence ID" value="NZ_PUEJ01000002.1"/>
</dbReference>
<dbReference type="Gene3D" id="3.20.20.70">
    <property type="entry name" value="Aldolase class I"/>
    <property type="match status" value="1"/>
</dbReference>
<dbReference type="GO" id="GO:0008674">
    <property type="term" value="F:2-dehydro-3-deoxy-6-phosphogalactonate aldolase activity"/>
    <property type="evidence" value="ECO:0007669"/>
    <property type="project" value="UniProtKB-EC"/>
</dbReference>
<dbReference type="AlphaFoldDB" id="A0A2S9QGX9"/>
<dbReference type="SUPFAM" id="SSF51569">
    <property type="entry name" value="Aldolase"/>
    <property type="match status" value="1"/>
</dbReference>
<dbReference type="Proteomes" id="UP000237682">
    <property type="component" value="Unassembled WGS sequence"/>
</dbReference>
<dbReference type="InterPro" id="IPR000887">
    <property type="entry name" value="Aldlse_KDPG_KHG"/>
</dbReference>
<accession>A0A2S9QGX9</accession>
<comment type="caution">
    <text evidence="6">The sequence shown here is derived from an EMBL/GenBank/DDBJ whole genome shotgun (WGS) entry which is preliminary data.</text>
</comment>
<dbReference type="NCBIfam" id="NF006600">
    <property type="entry name" value="PRK09140.1"/>
    <property type="match status" value="1"/>
</dbReference>
<name>A0A2S9QGX9_9HYPH</name>